<organism evidence="2 3">
    <name type="scientific">Myxococcus virescens</name>
    <dbReference type="NCBI Taxonomy" id="83456"/>
    <lineage>
        <taxon>Bacteria</taxon>
        <taxon>Pseudomonadati</taxon>
        <taxon>Myxococcota</taxon>
        <taxon>Myxococcia</taxon>
        <taxon>Myxococcales</taxon>
        <taxon>Cystobacterineae</taxon>
        <taxon>Myxococcaceae</taxon>
        <taxon>Myxococcus</taxon>
    </lineage>
</organism>
<gene>
    <name evidence="2" type="ORF">SAMN04488504_102163</name>
</gene>
<feature type="compositionally biased region" description="Low complexity" evidence="1">
    <location>
        <begin position="157"/>
        <end position="187"/>
    </location>
</feature>
<protein>
    <submittedName>
        <fullName evidence="2">ERF superfamily protein</fullName>
    </submittedName>
</protein>
<accession>A0ABY0MLN1</accession>
<dbReference type="InterPro" id="IPR007499">
    <property type="entry name" value="ERF_bacteria_virus"/>
</dbReference>
<dbReference type="EMBL" id="FNAJ01000002">
    <property type="protein sequence ID" value="SDD65934.1"/>
    <property type="molecule type" value="Genomic_DNA"/>
</dbReference>
<name>A0ABY0MLN1_9BACT</name>
<feature type="compositionally biased region" description="Polar residues" evidence="1">
    <location>
        <begin position="194"/>
        <end position="207"/>
    </location>
</feature>
<evidence type="ECO:0000313" key="2">
    <source>
        <dbReference type="EMBL" id="SDD65934.1"/>
    </source>
</evidence>
<sequence length="386" mass="41484">MTSATAGLVYHPPAEPQRKLSLVRKLAEVMGSVGHVPKSGRNKFHGYDYATEADIVAAVRTGLSERALMLIPTVVDTTWAAVDRQKGNSDRLVTLTVRFTLHDGESGETLSFEVLGEGQDPGDKATYKALTGATKYALLKLFLIPTGDDPEQDETPPRGGQQNQQRTGQQGQQRGAQQSQSRNRQQPQQPPQEKQGSVQQGKPNQVAEQGERRTTSPASRDSRPPEQASRTEPPAGSAPTDAIGFGKHKAVRRTEAATEILVEAAAEGEAMLKRQPNIFNAPALRASLDAIRDELALRQKAPVGTSAPQTATAAKCGFGPWKGKAISLMSDEDLGAAVDMANEKLLEEPKAQWASAMEANRELLLAEISRRGMLAVQNGREPGSDG</sequence>
<feature type="region of interest" description="Disordered" evidence="1">
    <location>
        <begin position="146"/>
        <end position="247"/>
    </location>
</feature>
<dbReference type="Proteomes" id="UP000198717">
    <property type="component" value="Unassembled WGS sequence"/>
</dbReference>
<comment type="caution">
    <text evidence="2">The sequence shown here is derived from an EMBL/GenBank/DDBJ whole genome shotgun (WGS) entry which is preliminary data.</text>
</comment>
<dbReference type="Pfam" id="PF04404">
    <property type="entry name" value="ERF"/>
    <property type="match status" value="1"/>
</dbReference>
<reference evidence="2 3" key="1">
    <citation type="submission" date="2016-10" db="EMBL/GenBank/DDBJ databases">
        <authorList>
            <person name="Varghese N."/>
            <person name="Submissions S."/>
        </authorList>
    </citation>
    <scope>NUCLEOTIDE SEQUENCE [LARGE SCALE GENOMIC DNA]</scope>
    <source>
        <strain evidence="2 3">DSM 2260</strain>
    </source>
</reference>
<evidence type="ECO:0000313" key="3">
    <source>
        <dbReference type="Proteomes" id="UP000198717"/>
    </source>
</evidence>
<evidence type="ECO:0000256" key="1">
    <source>
        <dbReference type="SAM" id="MobiDB-lite"/>
    </source>
</evidence>
<proteinExistence type="predicted"/>
<feature type="compositionally biased region" description="Basic and acidic residues" evidence="1">
    <location>
        <begin position="209"/>
        <end position="224"/>
    </location>
</feature>
<keyword evidence="3" id="KW-1185">Reference proteome</keyword>